<sequence>MKPKKTPDQIRREFWEKQKKRTDELVGNVLNHEQN</sequence>
<evidence type="ECO:0000313" key="2">
    <source>
        <dbReference type="Proteomes" id="UP001189756"/>
    </source>
</evidence>
<name>A0AAD2BR05_9RALS</name>
<gene>
    <name evidence="1" type="ORF">R77560_02780</name>
</gene>
<dbReference type="Proteomes" id="UP001189756">
    <property type="component" value="Unassembled WGS sequence"/>
</dbReference>
<proteinExistence type="predicted"/>
<dbReference type="EMBL" id="CATZAZ010000006">
    <property type="protein sequence ID" value="CAJ0795796.1"/>
    <property type="molecule type" value="Genomic_DNA"/>
</dbReference>
<evidence type="ECO:0000313" key="1">
    <source>
        <dbReference type="EMBL" id="CAJ0795796.1"/>
    </source>
</evidence>
<accession>A0AAD2BR05</accession>
<dbReference type="AlphaFoldDB" id="A0AAD2BR05"/>
<comment type="caution">
    <text evidence="1">The sequence shown here is derived from an EMBL/GenBank/DDBJ whole genome shotgun (WGS) entry which is preliminary data.</text>
</comment>
<organism evidence="1 2">
    <name type="scientific">Ralstonia thomasii</name>
    <dbReference type="NCBI Taxonomy" id="3058596"/>
    <lineage>
        <taxon>Bacteria</taxon>
        <taxon>Pseudomonadati</taxon>
        <taxon>Pseudomonadota</taxon>
        <taxon>Betaproteobacteria</taxon>
        <taxon>Burkholderiales</taxon>
        <taxon>Burkholderiaceae</taxon>
        <taxon>Ralstonia</taxon>
    </lineage>
</organism>
<protein>
    <submittedName>
        <fullName evidence="1">Uncharacterized protein</fullName>
    </submittedName>
</protein>
<reference evidence="1" key="1">
    <citation type="submission" date="2023-07" db="EMBL/GenBank/DDBJ databases">
        <authorList>
            <person name="Peeters C."/>
        </authorList>
    </citation>
    <scope>NUCLEOTIDE SEQUENCE</scope>
    <source>
        <strain evidence="1">R-77560</strain>
    </source>
</reference>